<accession>A0A4P9Y7Z4</accession>
<feature type="compositionally biased region" description="Basic residues" evidence="1">
    <location>
        <begin position="168"/>
        <end position="177"/>
    </location>
</feature>
<proteinExistence type="predicted"/>
<protein>
    <submittedName>
        <fullName evidence="2">Uncharacterized protein</fullName>
    </submittedName>
</protein>
<feature type="compositionally biased region" description="Basic and acidic residues" evidence="1">
    <location>
        <begin position="178"/>
        <end position="194"/>
    </location>
</feature>
<feature type="region of interest" description="Disordered" evidence="1">
    <location>
        <begin position="164"/>
        <end position="195"/>
    </location>
</feature>
<evidence type="ECO:0000256" key="1">
    <source>
        <dbReference type="SAM" id="MobiDB-lite"/>
    </source>
</evidence>
<keyword evidence="3" id="KW-1185">Reference proteome</keyword>
<reference evidence="3" key="1">
    <citation type="journal article" date="2018" name="Nat. Microbiol.">
        <title>Leveraging single-cell genomics to expand the fungal tree of life.</title>
        <authorList>
            <person name="Ahrendt S.R."/>
            <person name="Quandt C.A."/>
            <person name="Ciobanu D."/>
            <person name="Clum A."/>
            <person name="Salamov A."/>
            <person name="Andreopoulos B."/>
            <person name="Cheng J.F."/>
            <person name="Woyke T."/>
            <person name="Pelin A."/>
            <person name="Henrissat B."/>
            <person name="Reynolds N.K."/>
            <person name="Benny G.L."/>
            <person name="Smith M.E."/>
            <person name="James T.Y."/>
            <person name="Grigoriev I.V."/>
        </authorList>
    </citation>
    <scope>NUCLEOTIDE SEQUENCE [LARGE SCALE GENOMIC DNA]</scope>
</reference>
<dbReference type="EMBL" id="KZ987751">
    <property type="protein sequence ID" value="RKP15183.1"/>
    <property type="molecule type" value="Genomic_DNA"/>
</dbReference>
<sequence>MGLVSTAPIRQTQGSGRDDPGKKERKGIKWKVEQGQSARERRRPTEAQVRGRVTTPIGVESDYEGGVARSSVRGGGSREARGGSQTTGTEEMLMMEVGRGLRMDGRTRNGMGYGALPAWKIRKVGETHTAFLQGALLTVLEVGGEQRRIQAEWKRTTLSLTLVDQAKRSMRRRRERRRERGEKERERERKRENGKGILECGTEGIIGMGMSEWRTQGKGPDTPRGPVVQLAQLMQVKWNVNNTSDIEKGGTWTGPLPDSKLFFPAFSLSHGLPGLPPPISTSPQDDPLGVTNNDNAWCHRGDQRRDLGMGKRVRVVGRITGLSQGYPAHGLGRRGWDMQRPQSSNQAILFAITSP</sequence>
<dbReference type="AlphaFoldDB" id="A0A4P9Y7Z4"/>
<gene>
    <name evidence="2" type="ORF">BJ684DRAFT_14546</name>
</gene>
<evidence type="ECO:0000313" key="2">
    <source>
        <dbReference type="EMBL" id="RKP15183.1"/>
    </source>
</evidence>
<dbReference type="Proteomes" id="UP000267251">
    <property type="component" value="Unassembled WGS sequence"/>
</dbReference>
<evidence type="ECO:0000313" key="3">
    <source>
        <dbReference type="Proteomes" id="UP000267251"/>
    </source>
</evidence>
<name>A0A4P9Y7Z4_9FUNG</name>
<organism evidence="2 3">
    <name type="scientific">Piptocephalis cylindrospora</name>
    <dbReference type="NCBI Taxonomy" id="1907219"/>
    <lineage>
        <taxon>Eukaryota</taxon>
        <taxon>Fungi</taxon>
        <taxon>Fungi incertae sedis</taxon>
        <taxon>Zoopagomycota</taxon>
        <taxon>Zoopagomycotina</taxon>
        <taxon>Zoopagomycetes</taxon>
        <taxon>Zoopagales</taxon>
        <taxon>Piptocephalidaceae</taxon>
        <taxon>Piptocephalis</taxon>
    </lineage>
</organism>
<feature type="region of interest" description="Disordered" evidence="1">
    <location>
        <begin position="1"/>
        <end position="91"/>
    </location>
</feature>